<evidence type="ECO:0000256" key="2">
    <source>
        <dbReference type="SAM" id="SignalP"/>
    </source>
</evidence>
<feature type="domain" description="Peptidase M12A" evidence="3">
    <location>
        <begin position="52"/>
        <end position="135"/>
    </location>
</feature>
<evidence type="ECO:0000259" key="3">
    <source>
        <dbReference type="Pfam" id="PF01400"/>
    </source>
</evidence>
<dbReference type="EMBL" id="GECU01003066">
    <property type="protein sequence ID" value="JAT04641.1"/>
    <property type="molecule type" value="Transcribed_RNA"/>
</dbReference>
<evidence type="ECO:0000256" key="1">
    <source>
        <dbReference type="ARBA" id="ARBA00001947"/>
    </source>
</evidence>
<evidence type="ECO:0000313" key="4">
    <source>
        <dbReference type="EMBL" id="JAT04641.1"/>
    </source>
</evidence>
<reference evidence="4" key="1">
    <citation type="submission" date="2015-11" db="EMBL/GenBank/DDBJ databases">
        <title>De novo transcriptome assembly of four potential Pierce s Disease insect vectors from Arizona vineyards.</title>
        <authorList>
            <person name="Tassone E.E."/>
        </authorList>
    </citation>
    <scope>NUCLEOTIDE SEQUENCE</scope>
</reference>
<feature type="non-terminal residue" evidence="4">
    <location>
        <position position="135"/>
    </location>
</feature>
<proteinExistence type="predicted"/>
<sequence>MITHYWVFVLGVVTLSGSAMTEYGQATGTRRIENRQLRFRNKRSMDKRFINNATIYYTISSQFSSYQKNYILEKINSFNKLSCVQWLPSVPGKPLSAKFIPNYNSGCFTYQHSTYNASEINLSEHCFDDGWVMHE</sequence>
<protein>
    <recommendedName>
        <fullName evidence="3">Peptidase M12A domain-containing protein</fullName>
    </recommendedName>
</protein>
<organism evidence="4">
    <name type="scientific">Homalodisca liturata</name>
    <dbReference type="NCBI Taxonomy" id="320908"/>
    <lineage>
        <taxon>Eukaryota</taxon>
        <taxon>Metazoa</taxon>
        <taxon>Ecdysozoa</taxon>
        <taxon>Arthropoda</taxon>
        <taxon>Hexapoda</taxon>
        <taxon>Insecta</taxon>
        <taxon>Pterygota</taxon>
        <taxon>Neoptera</taxon>
        <taxon>Paraneoptera</taxon>
        <taxon>Hemiptera</taxon>
        <taxon>Auchenorrhyncha</taxon>
        <taxon>Membracoidea</taxon>
        <taxon>Cicadellidae</taxon>
        <taxon>Cicadellinae</taxon>
        <taxon>Proconiini</taxon>
        <taxon>Homalodisca</taxon>
    </lineage>
</organism>
<accession>A0A1B6JZL0</accession>
<dbReference type="GO" id="GO:0004222">
    <property type="term" value="F:metalloendopeptidase activity"/>
    <property type="evidence" value="ECO:0007669"/>
    <property type="project" value="InterPro"/>
</dbReference>
<gene>
    <name evidence="4" type="ORF">g.21508</name>
</gene>
<dbReference type="Pfam" id="PF01400">
    <property type="entry name" value="Astacin"/>
    <property type="match status" value="1"/>
</dbReference>
<dbReference type="InterPro" id="IPR024079">
    <property type="entry name" value="MetalloPept_cat_dom_sf"/>
</dbReference>
<comment type="cofactor">
    <cofactor evidence="1">
        <name>Zn(2+)</name>
        <dbReference type="ChEBI" id="CHEBI:29105"/>
    </cofactor>
</comment>
<feature type="chain" id="PRO_5008586150" description="Peptidase M12A domain-containing protein" evidence="2">
    <location>
        <begin position="20"/>
        <end position="135"/>
    </location>
</feature>
<dbReference type="Gene3D" id="3.40.390.10">
    <property type="entry name" value="Collagenase (Catalytic Domain)"/>
    <property type="match status" value="1"/>
</dbReference>
<name>A0A1B6JZL0_9HEMI</name>
<keyword evidence="2" id="KW-0732">Signal</keyword>
<dbReference type="AlphaFoldDB" id="A0A1B6JZL0"/>
<dbReference type="GO" id="GO:0006508">
    <property type="term" value="P:proteolysis"/>
    <property type="evidence" value="ECO:0007669"/>
    <property type="project" value="InterPro"/>
</dbReference>
<feature type="signal peptide" evidence="2">
    <location>
        <begin position="1"/>
        <end position="19"/>
    </location>
</feature>
<dbReference type="InterPro" id="IPR001506">
    <property type="entry name" value="Peptidase_M12A"/>
</dbReference>